<dbReference type="AlphaFoldDB" id="A0A2H0W6M0"/>
<dbReference type="Gene3D" id="3.40.50.300">
    <property type="entry name" value="P-loop containing nucleotide triphosphate hydrolases"/>
    <property type="match status" value="1"/>
</dbReference>
<evidence type="ECO:0000259" key="3">
    <source>
        <dbReference type="PROSITE" id="PS50893"/>
    </source>
</evidence>
<dbReference type="InterPro" id="IPR027417">
    <property type="entry name" value="P-loop_NTPase"/>
</dbReference>
<name>A0A2H0W6M0_9BACT</name>
<dbReference type="PROSITE" id="PS50893">
    <property type="entry name" value="ABC_TRANSPORTER_2"/>
    <property type="match status" value="1"/>
</dbReference>
<proteinExistence type="predicted"/>
<dbReference type="SUPFAM" id="SSF52540">
    <property type="entry name" value="P-loop containing nucleoside triphosphate hydrolases"/>
    <property type="match status" value="1"/>
</dbReference>
<gene>
    <name evidence="4" type="ORF">COT78_02045</name>
</gene>
<sequence length="241" mass="26591">MKNILEVKNLCKSYGKFDAVKRINFSVAQGEIFALIGPNGAGKSTTLKMVASILQPTDGSIIIDGVDVVREPEAARHKISYLPEEAGAYKNLTGRGYLQFMAGLYAETKADEKKYLERAIEICGLGRRLKDKLGAYSKGMTRKVMLARALMKEPKLAILDEATSGLDVINALEIRDIIKSCAKSGMTVLVSSHNMLEIEYLSDRVAIIDQGKIIETGSIAELKKRHQAENLEVVFLKLRKT</sequence>
<comment type="caution">
    <text evidence="4">The sequence shown here is derived from an EMBL/GenBank/DDBJ whole genome shotgun (WGS) entry which is preliminary data.</text>
</comment>
<dbReference type="SMART" id="SM00382">
    <property type="entry name" value="AAA"/>
    <property type="match status" value="1"/>
</dbReference>
<dbReference type="Proteomes" id="UP000231382">
    <property type="component" value="Unassembled WGS sequence"/>
</dbReference>
<evidence type="ECO:0000256" key="1">
    <source>
        <dbReference type="ARBA" id="ARBA00022741"/>
    </source>
</evidence>
<dbReference type="Pfam" id="PF00005">
    <property type="entry name" value="ABC_tran"/>
    <property type="match status" value="1"/>
</dbReference>
<keyword evidence="2 4" id="KW-0067">ATP-binding</keyword>
<dbReference type="PANTHER" id="PTHR43613:SF1">
    <property type="entry name" value="ABC TRANSPORTER, ATP-BINDING PROTEIN"/>
    <property type="match status" value="1"/>
</dbReference>
<dbReference type="GO" id="GO:0016887">
    <property type="term" value="F:ATP hydrolysis activity"/>
    <property type="evidence" value="ECO:0007669"/>
    <property type="project" value="InterPro"/>
</dbReference>
<protein>
    <submittedName>
        <fullName evidence="4">Multidrug ABC transporter ATP-binding protein</fullName>
    </submittedName>
</protein>
<dbReference type="CDD" id="cd03230">
    <property type="entry name" value="ABC_DR_subfamily_A"/>
    <property type="match status" value="1"/>
</dbReference>
<evidence type="ECO:0000313" key="4">
    <source>
        <dbReference type="EMBL" id="PIS07729.1"/>
    </source>
</evidence>
<organism evidence="4 5">
    <name type="scientific">Candidatus Berkelbacteria bacterium CG10_big_fil_rev_8_21_14_0_10_43_13</name>
    <dbReference type="NCBI Taxonomy" id="1974514"/>
    <lineage>
        <taxon>Bacteria</taxon>
        <taxon>Candidatus Berkelbacteria</taxon>
    </lineage>
</organism>
<feature type="domain" description="ABC transporter" evidence="3">
    <location>
        <begin position="5"/>
        <end position="235"/>
    </location>
</feature>
<dbReference type="InterPro" id="IPR003439">
    <property type="entry name" value="ABC_transporter-like_ATP-bd"/>
</dbReference>
<dbReference type="GO" id="GO:0005524">
    <property type="term" value="F:ATP binding"/>
    <property type="evidence" value="ECO:0007669"/>
    <property type="project" value="UniProtKB-KW"/>
</dbReference>
<dbReference type="PANTHER" id="PTHR43613">
    <property type="entry name" value="ABC TRANSPORTER, ATP-BINDING PROTEIN"/>
    <property type="match status" value="1"/>
</dbReference>
<keyword evidence="1" id="KW-0547">Nucleotide-binding</keyword>
<evidence type="ECO:0000256" key="2">
    <source>
        <dbReference type="ARBA" id="ARBA00022840"/>
    </source>
</evidence>
<evidence type="ECO:0000313" key="5">
    <source>
        <dbReference type="Proteomes" id="UP000231382"/>
    </source>
</evidence>
<accession>A0A2H0W6M0</accession>
<dbReference type="EMBL" id="PEZW01000014">
    <property type="protein sequence ID" value="PIS07729.1"/>
    <property type="molecule type" value="Genomic_DNA"/>
</dbReference>
<dbReference type="InterPro" id="IPR003593">
    <property type="entry name" value="AAA+_ATPase"/>
</dbReference>
<reference evidence="5" key="1">
    <citation type="submission" date="2017-09" db="EMBL/GenBank/DDBJ databases">
        <title>Depth-based differentiation of microbial function through sediment-hosted aquifers and enrichment of novel symbionts in the deep terrestrial subsurface.</title>
        <authorList>
            <person name="Probst A.J."/>
            <person name="Ladd B."/>
            <person name="Jarett J.K."/>
            <person name="Geller-Mcgrath D.E."/>
            <person name="Sieber C.M.K."/>
            <person name="Emerson J.B."/>
            <person name="Anantharaman K."/>
            <person name="Thomas B.C."/>
            <person name="Malmstrom R."/>
            <person name="Stieglmeier M."/>
            <person name="Klingl A."/>
            <person name="Woyke T."/>
            <person name="Ryan C.M."/>
            <person name="Banfield J.F."/>
        </authorList>
    </citation>
    <scope>NUCLEOTIDE SEQUENCE [LARGE SCALE GENOMIC DNA]</scope>
</reference>